<dbReference type="InterPro" id="IPR013783">
    <property type="entry name" value="Ig-like_fold"/>
</dbReference>
<evidence type="ECO:0000256" key="1">
    <source>
        <dbReference type="SAM" id="Phobius"/>
    </source>
</evidence>
<accession>A0A9D4G7F6</accession>
<organism evidence="3 4">
    <name type="scientific">Dreissena polymorpha</name>
    <name type="common">Zebra mussel</name>
    <name type="synonym">Mytilus polymorpha</name>
    <dbReference type="NCBI Taxonomy" id="45954"/>
    <lineage>
        <taxon>Eukaryota</taxon>
        <taxon>Metazoa</taxon>
        <taxon>Spiralia</taxon>
        <taxon>Lophotrochozoa</taxon>
        <taxon>Mollusca</taxon>
        <taxon>Bivalvia</taxon>
        <taxon>Autobranchia</taxon>
        <taxon>Heteroconchia</taxon>
        <taxon>Euheterodonta</taxon>
        <taxon>Imparidentia</taxon>
        <taxon>Neoheterodontei</taxon>
        <taxon>Myida</taxon>
        <taxon>Dreissenoidea</taxon>
        <taxon>Dreissenidae</taxon>
        <taxon>Dreissena</taxon>
    </lineage>
</organism>
<dbReference type="PROSITE" id="PS51257">
    <property type="entry name" value="PROKAR_LIPOPROTEIN"/>
    <property type="match status" value="1"/>
</dbReference>
<dbReference type="AlphaFoldDB" id="A0A9D4G7F6"/>
<dbReference type="SUPFAM" id="SSF48726">
    <property type="entry name" value="Immunoglobulin"/>
    <property type="match status" value="1"/>
</dbReference>
<protein>
    <recommendedName>
        <fullName evidence="2">Ig-like domain-containing protein</fullName>
    </recommendedName>
</protein>
<feature type="domain" description="Ig-like" evidence="2">
    <location>
        <begin position="41"/>
        <end position="123"/>
    </location>
</feature>
<dbReference type="Proteomes" id="UP000828390">
    <property type="component" value="Unassembled WGS sequence"/>
</dbReference>
<evidence type="ECO:0000259" key="2">
    <source>
        <dbReference type="PROSITE" id="PS50835"/>
    </source>
</evidence>
<reference evidence="3" key="2">
    <citation type="submission" date="2020-11" db="EMBL/GenBank/DDBJ databases">
        <authorList>
            <person name="McCartney M.A."/>
            <person name="Auch B."/>
            <person name="Kono T."/>
            <person name="Mallez S."/>
            <person name="Becker A."/>
            <person name="Gohl D.M."/>
            <person name="Silverstein K.A.T."/>
            <person name="Koren S."/>
            <person name="Bechman K.B."/>
            <person name="Herman A."/>
            <person name="Abrahante J.E."/>
            <person name="Garbe J."/>
        </authorList>
    </citation>
    <scope>NUCLEOTIDE SEQUENCE</scope>
    <source>
        <strain evidence="3">Duluth1</strain>
        <tissue evidence="3">Whole animal</tissue>
    </source>
</reference>
<dbReference type="InterPro" id="IPR036179">
    <property type="entry name" value="Ig-like_dom_sf"/>
</dbReference>
<dbReference type="InterPro" id="IPR007110">
    <property type="entry name" value="Ig-like_dom"/>
</dbReference>
<name>A0A9D4G7F6_DREPO</name>
<dbReference type="EMBL" id="JAIWYP010000006">
    <property type="protein sequence ID" value="KAH3811929.1"/>
    <property type="molecule type" value="Genomic_DNA"/>
</dbReference>
<dbReference type="Gene3D" id="2.60.40.10">
    <property type="entry name" value="Immunoglobulins"/>
    <property type="match status" value="1"/>
</dbReference>
<evidence type="ECO:0000313" key="3">
    <source>
        <dbReference type="EMBL" id="KAH3811929.1"/>
    </source>
</evidence>
<proteinExistence type="predicted"/>
<keyword evidence="4" id="KW-1185">Reference proteome</keyword>
<feature type="transmembrane region" description="Helical" evidence="1">
    <location>
        <begin position="6"/>
        <end position="24"/>
    </location>
</feature>
<feature type="transmembrane region" description="Helical" evidence="1">
    <location>
        <begin position="140"/>
        <end position="159"/>
    </location>
</feature>
<keyword evidence="1" id="KW-0812">Transmembrane</keyword>
<gene>
    <name evidence="3" type="ORF">DPMN_140347</name>
</gene>
<reference evidence="3" key="1">
    <citation type="journal article" date="2019" name="bioRxiv">
        <title>The Genome of the Zebra Mussel, Dreissena polymorpha: A Resource for Invasive Species Research.</title>
        <authorList>
            <person name="McCartney M.A."/>
            <person name="Auch B."/>
            <person name="Kono T."/>
            <person name="Mallez S."/>
            <person name="Zhang Y."/>
            <person name="Obille A."/>
            <person name="Becker A."/>
            <person name="Abrahante J.E."/>
            <person name="Garbe J."/>
            <person name="Badalamenti J.P."/>
            <person name="Herman A."/>
            <person name="Mangelson H."/>
            <person name="Liachko I."/>
            <person name="Sullivan S."/>
            <person name="Sone E.D."/>
            <person name="Koren S."/>
            <person name="Silverstein K.A.T."/>
            <person name="Beckman K.B."/>
            <person name="Gohl D.M."/>
        </authorList>
    </citation>
    <scope>NUCLEOTIDE SEQUENCE</scope>
    <source>
        <strain evidence="3">Duluth1</strain>
        <tissue evidence="3">Whole animal</tissue>
    </source>
</reference>
<dbReference type="PROSITE" id="PS50835">
    <property type="entry name" value="IG_LIKE"/>
    <property type="match status" value="1"/>
</dbReference>
<comment type="caution">
    <text evidence="3">The sequence shown here is derived from an EMBL/GenBank/DDBJ whole genome shotgun (WGS) entry which is preliminary data.</text>
</comment>
<sequence>MDDYKYFITIWIVTSTVITGIAGGSSCSSSLSTDNNAFDLGTNVTLTCKVCPGSLEITFKHNGSHIADHSLDTQITNTTLHGAVVNVLDGGSKEMKLTIFNFMQSSNGVYSCSTSPTDVASLNLTYTASTSTQSTTTKTLSIGGIIGIVIGCLALHWYALEQAS</sequence>
<keyword evidence="1" id="KW-0472">Membrane</keyword>
<keyword evidence="1" id="KW-1133">Transmembrane helix</keyword>
<evidence type="ECO:0000313" key="4">
    <source>
        <dbReference type="Proteomes" id="UP000828390"/>
    </source>
</evidence>